<name>A0A4D6MUP2_VIGUN</name>
<feature type="compositionally biased region" description="Polar residues" evidence="3">
    <location>
        <begin position="343"/>
        <end position="353"/>
    </location>
</feature>
<dbReference type="PROSITE" id="PS50158">
    <property type="entry name" value="ZF_CCHC"/>
    <property type="match status" value="1"/>
</dbReference>
<feature type="region of interest" description="Disordered" evidence="3">
    <location>
        <begin position="289"/>
        <end position="449"/>
    </location>
</feature>
<proteinExistence type="predicted"/>
<gene>
    <name evidence="6" type="ORF">DEO72_LG9g133</name>
</gene>
<evidence type="ECO:0000259" key="4">
    <source>
        <dbReference type="PROSITE" id="PS50102"/>
    </source>
</evidence>
<dbReference type="InterPro" id="IPR036875">
    <property type="entry name" value="Znf_CCHC_sf"/>
</dbReference>
<protein>
    <submittedName>
        <fullName evidence="6">Splicing factor</fullName>
    </submittedName>
</protein>
<reference evidence="6 7" key="1">
    <citation type="submission" date="2019-04" db="EMBL/GenBank/DDBJ databases">
        <title>An improved genome assembly and genetic linkage map for asparagus bean, Vigna unguiculata ssp. sesquipedialis.</title>
        <authorList>
            <person name="Xia Q."/>
            <person name="Zhang R."/>
            <person name="Dong Y."/>
        </authorList>
    </citation>
    <scope>NUCLEOTIDE SEQUENCE [LARGE SCALE GENOMIC DNA]</scope>
    <source>
        <tissue evidence="6">Leaf</tissue>
    </source>
</reference>
<evidence type="ECO:0000313" key="6">
    <source>
        <dbReference type="EMBL" id="QCE05133.1"/>
    </source>
</evidence>
<dbReference type="Gene3D" id="4.10.60.10">
    <property type="entry name" value="Zinc finger, CCHC-type"/>
    <property type="match status" value="1"/>
</dbReference>
<dbReference type="Proteomes" id="UP000501690">
    <property type="component" value="Linkage Group LG9"/>
</dbReference>
<organism evidence="6 7">
    <name type="scientific">Vigna unguiculata</name>
    <name type="common">Cowpea</name>
    <dbReference type="NCBI Taxonomy" id="3917"/>
    <lineage>
        <taxon>Eukaryota</taxon>
        <taxon>Viridiplantae</taxon>
        <taxon>Streptophyta</taxon>
        <taxon>Embryophyta</taxon>
        <taxon>Tracheophyta</taxon>
        <taxon>Spermatophyta</taxon>
        <taxon>Magnoliopsida</taxon>
        <taxon>eudicotyledons</taxon>
        <taxon>Gunneridae</taxon>
        <taxon>Pentapetalae</taxon>
        <taxon>rosids</taxon>
        <taxon>fabids</taxon>
        <taxon>Fabales</taxon>
        <taxon>Fabaceae</taxon>
        <taxon>Papilionoideae</taxon>
        <taxon>50 kb inversion clade</taxon>
        <taxon>NPAAA clade</taxon>
        <taxon>indigoferoid/millettioid clade</taxon>
        <taxon>Phaseoleae</taxon>
        <taxon>Vigna</taxon>
    </lineage>
</organism>
<dbReference type="PANTHER" id="PTHR48038:SF2">
    <property type="entry name" value="OS02G0536400 PROTEIN"/>
    <property type="match status" value="1"/>
</dbReference>
<dbReference type="SMART" id="SM00343">
    <property type="entry name" value="ZnF_C2HC"/>
    <property type="match status" value="1"/>
</dbReference>
<dbReference type="InterPro" id="IPR001878">
    <property type="entry name" value="Znf_CCHC"/>
</dbReference>
<evidence type="ECO:0000256" key="2">
    <source>
        <dbReference type="PROSITE-ProRule" id="PRU00176"/>
    </source>
</evidence>
<dbReference type="Gene3D" id="3.30.70.330">
    <property type="match status" value="1"/>
</dbReference>
<dbReference type="EMBL" id="CP039353">
    <property type="protein sequence ID" value="QCE05133.1"/>
    <property type="molecule type" value="Genomic_DNA"/>
</dbReference>
<dbReference type="PROSITE" id="PS50102">
    <property type="entry name" value="RRM"/>
    <property type="match status" value="1"/>
</dbReference>
<dbReference type="InterPro" id="IPR012677">
    <property type="entry name" value="Nucleotide-bd_a/b_plait_sf"/>
</dbReference>
<feature type="domain" description="CCHC-type" evidence="5">
    <location>
        <begin position="234"/>
        <end position="249"/>
    </location>
</feature>
<dbReference type="PANTHER" id="PTHR48038">
    <property type="entry name" value="RIBONUCLEOPROTEIN RB97D"/>
    <property type="match status" value="1"/>
</dbReference>
<dbReference type="GO" id="GO:0003723">
    <property type="term" value="F:RNA binding"/>
    <property type="evidence" value="ECO:0007669"/>
    <property type="project" value="UniProtKB-UniRule"/>
</dbReference>
<evidence type="ECO:0000256" key="1">
    <source>
        <dbReference type="PROSITE-ProRule" id="PRU00047"/>
    </source>
</evidence>
<dbReference type="AlphaFoldDB" id="A0A4D6MUP2"/>
<keyword evidence="1" id="KW-0863">Zinc-finger</keyword>
<evidence type="ECO:0000259" key="5">
    <source>
        <dbReference type="PROSITE" id="PS50158"/>
    </source>
</evidence>
<dbReference type="SUPFAM" id="SSF57756">
    <property type="entry name" value="Retrovirus zinc finger-like domains"/>
    <property type="match status" value="1"/>
</dbReference>
<feature type="compositionally biased region" description="Basic and acidic residues" evidence="3">
    <location>
        <begin position="438"/>
        <end position="449"/>
    </location>
</feature>
<keyword evidence="7" id="KW-1185">Reference proteome</keyword>
<keyword evidence="1" id="KW-0479">Metal-binding</keyword>
<dbReference type="SUPFAM" id="SSF54928">
    <property type="entry name" value="RNA-binding domain, RBD"/>
    <property type="match status" value="1"/>
</dbReference>
<keyword evidence="1" id="KW-0862">Zinc</keyword>
<dbReference type="GO" id="GO:0008270">
    <property type="term" value="F:zinc ion binding"/>
    <property type="evidence" value="ECO:0007669"/>
    <property type="project" value="UniProtKB-KW"/>
</dbReference>
<accession>A0A4D6MUP2</accession>
<dbReference type="Pfam" id="PF00098">
    <property type="entry name" value="zf-CCHC"/>
    <property type="match status" value="1"/>
</dbReference>
<evidence type="ECO:0000313" key="7">
    <source>
        <dbReference type="Proteomes" id="UP000501690"/>
    </source>
</evidence>
<dbReference type="InterPro" id="IPR000504">
    <property type="entry name" value="RRM_dom"/>
</dbReference>
<dbReference type="InterPro" id="IPR035979">
    <property type="entry name" value="RBD_domain_sf"/>
</dbReference>
<keyword evidence="2" id="KW-0694">RNA-binding</keyword>
<feature type="compositionally biased region" description="Low complexity" evidence="3">
    <location>
        <begin position="354"/>
        <end position="406"/>
    </location>
</feature>
<sequence length="625" mass="70891">MLQMSLYIGNLSEHSRRDELERVFRRFGQCNVQLKRDGYGFVVFDFPPNAEKALRALKGRNICGEELTLTWSNKQPNTHFSRISRGGRRNANEFRRKTGFRGWSNQKMGRANSVDTPDEQRGYRYDDFKDYVGEEKGYEGDFPDEGGGVIPKTGENDRWGEPVHDLVENGNGNAIEFDRYEPYQGHDRKYESEDYLVGYSGGSPEANSPENVGRTHIVEGTSNRPNGSKFHQTCFRCGDPGHKMRNCPKEHSSQWRYNRLGVRQNSRIDKSHEDENKFGYAFRMKLQSSGDALPMRHQRGGRRLSVSRETYRHQRKEYGERKRSRTEMELPKRSKAKIRKRSVSSSMPSDYSASRSLTNSQSSKSLQKSSSRSRSRPVSSRSHSSSSKLRSLSVSLSPPSLSPNKTRLNSKSSPINGTSVKTVDHLPAQGQKIGGNKMELENSKSKDTGVDVNGKTAAVCDTAVNAVEKNQFVQEDNHENHVFLKSSDRVTDLNEPPVENLSPFTVKKTEGLSHTGKHGLNPAPETNVNLHSDIPTLVSMEEMHMVLNNYGLELPKDDENNLTVDAFFGCARLWPWHLVYYRKLKKGPISTENYARRVAQNQEFGIIDKYIRSSSGWGEFGLQNS</sequence>
<feature type="compositionally biased region" description="Basic residues" evidence="3">
    <location>
        <begin position="333"/>
        <end position="342"/>
    </location>
</feature>
<dbReference type="Pfam" id="PF00076">
    <property type="entry name" value="RRM_1"/>
    <property type="match status" value="1"/>
</dbReference>
<feature type="compositionally biased region" description="Polar residues" evidence="3">
    <location>
        <begin position="407"/>
        <end position="421"/>
    </location>
</feature>
<dbReference type="SMART" id="SM00360">
    <property type="entry name" value="RRM"/>
    <property type="match status" value="1"/>
</dbReference>
<feature type="compositionally biased region" description="Basic and acidic residues" evidence="3">
    <location>
        <begin position="309"/>
        <end position="332"/>
    </location>
</feature>
<evidence type="ECO:0000256" key="3">
    <source>
        <dbReference type="SAM" id="MobiDB-lite"/>
    </source>
</evidence>
<feature type="domain" description="RRM" evidence="4">
    <location>
        <begin position="4"/>
        <end position="74"/>
    </location>
</feature>